<protein>
    <submittedName>
        <fullName evidence="1">Uncharacterized protein</fullName>
    </submittedName>
</protein>
<dbReference type="EMBL" id="OU963899">
    <property type="protein sequence ID" value="CAH0406259.1"/>
    <property type="molecule type" value="Genomic_DNA"/>
</dbReference>
<organism evidence="1 2">
    <name type="scientific">Chilo suppressalis</name>
    <name type="common">Asiatic rice borer moth</name>
    <dbReference type="NCBI Taxonomy" id="168631"/>
    <lineage>
        <taxon>Eukaryota</taxon>
        <taxon>Metazoa</taxon>
        <taxon>Ecdysozoa</taxon>
        <taxon>Arthropoda</taxon>
        <taxon>Hexapoda</taxon>
        <taxon>Insecta</taxon>
        <taxon>Pterygota</taxon>
        <taxon>Neoptera</taxon>
        <taxon>Endopterygota</taxon>
        <taxon>Lepidoptera</taxon>
        <taxon>Glossata</taxon>
        <taxon>Ditrysia</taxon>
        <taxon>Pyraloidea</taxon>
        <taxon>Crambidae</taxon>
        <taxon>Crambinae</taxon>
        <taxon>Chilo</taxon>
    </lineage>
</organism>
<name>A0ABN8BH34_CHISP</name>
<gene>
    <name evidence="1" type="ORF">CHILSU_LOCUS9633</name>
</gene>
<proteinExistence type="predicted"/>
<sequence>MNPKLLDVDDILSRNDQWRKLEELWGNPVDLDTDEDIPTSKLRPVFSTLDLRKSTFDSSFLFKTVKRKVARQMSKSSVLDYNEFLQDLQHNAVEDIPRKQFYYVSGQVLSAMSVEDICTKIDDIFKSIERLCSATSTIRLKRNVDEIVQCSFSCGDLSFDDTVDPDQEKHASSDVDKYIEEAFEQLNSTILEELWGNPVDLDTDEDIPTSKLRPVFSTLDLRKSTFDSSFLFKTVKRKVARQMSKSSVLDYNEFLQDLQHNAVEDIPRKQFYYVSGQVLSAMSVEDICTKIDDIFKSIERLCSATSTIRLKRNVDEIVQCSFSCGDLSFDDTVDPDQEKHASSDVDKYIEEAFEQLNSTIVSIVNKNATMDEAAKDSVTALVKIFSNILKAPGHRQSRRRRESNDKFKDLAEFWRSKTCKEGEQL</sequence>
<evidence type="ECO:0000313" key="2">
    <source>
        <dbReference type="Proteomes" id="UP001153292"/>
    </source>
</evidence>
<evidence type="ECO:0000313" key="1">
    <source>
        <dbReference type="EMBL" id="CAH0406259.1"/>
    </source>
</evidence>
<keyword evidence="2" id="KW-1185">Reference proteome</keyword>
<reference evidence="1" key="1">
    <citation type="submission" date="2021-12" db="EMBL/GenBank/DDBJ databases">
        <authorList>
            <person name="King R."/>
        </authorList>
    </citation>
    <scope>NUCLEOTIDE SEQUENCE</scope>
</reference>
<dbReference type="Proteomes" id="UP001153292">
    <property type="component" value="Chromosome 6"/>
</dbReference>
<accession>A0ABN8BH34</accession>